<name>A0A2S9IWT7_9SPHI</name>
<gene>
    <name evidence="2" type="ORF">C5745_18675</name>
</gene>
<feature type="region of interest" description="Disordered" evidence="1">
    <location>
        <begin position="1"/>
        <end position="36"/>
    </location>
</feature>
<comment type="caution">
    <text evidence="2">The sequence shown here is derived from an EMBL/GenBank/DDBJ whole genome shotgun (WGS) entry which is preliminary data.</text>
</comment>
<dbReference type="EMBL" id="PVBQ01000023">
    <property type="protein sequence ID" value="PRD44993.1"/>
    <property type="molecule type" value="Genomic_DNA"/>
</dbReference>
<evidence type="ECO:0000256" key="1">
    <source>
        <dbReference type="SAM" id="MobiDB-lite"/>
    </source>
</evidence>
<evidence type="ECO:0000313" key="3">
    <source>
        <dbReference type="Proteomes" id="UP000239711"/>
    </source>
</evidence>
<accession>A0A2S9IWT7</accession>
<feature type="compositionally biased region" description="Polar residues" evidence="1">
    <location>
        <begin position="71"/>
        <end position="84"/>
    </location>
</feature>
<reference evidence="2 3" key="1">
    <citation type="submission" date="2018-02" db="EMBL/GenBank/DDBJ databases">
        <title>The draft genome of Sphingobacterium sp. 5JN-11.</title>
        <authorList>
            <person name="Liu L."/>
            <person name="Li L."/>
            <person name="Liang L."/>
            <person name="Zhang X."/>
            <person name="Wang T."/>
        </authorList>
    </citation>
    <scope>NUCLEOTIDE SEQUENCE [LARGE SCALE GENOMIC DNA]</scope>
    <source>
        <strain evidence="2 3">5JN-11</strain>
    </source>
</reference>
<dbReference type="RefSeq" id="WP_105718538.1">
    <property type="nucleotide sequence ID" value="NZ_PVBQ01000023.1"/>
</dbReference>
<dbReference type="Proteomes" id="UP000239711">
    <property type="component" value="Unassembled WGS sequence"/>
</dbReference>
<organism evidence="2 3">
    <name type="scientific">Sphingobacterium haloxyli</name>
    <dbReference type="NCBI Taxonomy" id="2100533"/>
    <lineage>
        <taxon>Bacteria</taxon>
        <taxon>Pseudomonadati</taxon>
        <taxon>Bacteroidota</taxon>
        <taxon>Sphingobacteriia</taxon>
        <taxon>Sphingobacteriales</taxon>
        <taxon>Sphingobacteriaceae</taxon>
        <taxon>Sphingobacterium</taxon>
    </lineage>
</organism>
<protein>
    <submittedName>
        <fullName evidence="2">Uncharacterized protein</fullName>
    </submittedName>
</protein>
<feature type="region of interest" description="Disordered" evidence="1">
    <location>
        <begin position="67"/>
        <end position="90"/>
    </location>
</feature>
<evidence type="ECO:0000313" key="2">
    <source>
        <dbReference type="EMBL" id="PRD44993.1"/>
    </source>
</evidence>
<dbReference type="AlphaFoldDB" id="A0A2S9IWT7"/>
<keyword evidence="3" id="KW-1185">Reference proteome</keyword>
<sequence length="90" mass="10169">MTQHSEKKSKTPKGKPAGTSRDTAGPIEVDSGKMNATKKIENKYLDEHGEPADNVDMKNVNRNTDKEMSDLNYNHISRSNNATYREQAFR</sequence>
<proteinExistence type="predicted"/>